<proteinExistence type="predicted"/>
<dbReference type="RefSeq" id="WP_165134409.1">
    <property type="nucleotide sequence ID" value="NZ_CP049253.1"/>
</dbReference>
<organism evidence="1 2">
    <name type="scientific">Microbacterium amylolyticum</name>
    <dbReference type="NCBI Taxonomy" id="936337"/>
    <lineage>
        <taxon>Bacteria</taxon>
        <taxon>Bacillati</taxon>
        <taxon>Actinomycetota</taxon>
        <taxon>Actinomycetes</taxon>
        <taxon>Micrococcales</taxon>
        <taxon>Microbacteriaceae</taxon>
        <taxon>Microbacterium</taxon>
    </lineage>
</organism>
<sequence>MSQELESQALLWASRLGASQATGLVCLDIDAPELADLPTLRTYLSDRWREVSSWLDSVFPEDEGRESLPLLMENLRSLKRQRGYNAPSETFLVIPTREMRGFRIGPTDFVLTRDLVNTRDAFSKWAKRRHHMTEESISSVLSRAAR</sequence>
<gene>
    <name evidence="1" type="ORF">JOF34_001854</name>
</gene>
<evidence type="ECO:0000313" key="2">
    <source>
        <dbReference type="Proteomes" id="UP001519362"/>
    </source>
</evidence>
<dbReference type="Proteomes" id="UP001519362">
    <property type="component" value="Unassembled WGS sequence"/>
</dbReference>
<accession>A0ABS4ZJR0</accession>
<reference evidence="1 2" key="1">
    <citation type="submission" date="2021-03" db="EMBL/GenBank/DDBJ databases">
        <title>Sequencing the genomes of 1000 actinobacteria strains.</title>
        <authorList>
            <person name="Klenk H.-P."/>
        </authorList>
    </citation>
    <scope>NUCLEOTIDE SEQUENCE [LARGE SCALE GENOMIC DNA]</scope>
    <source>
        <strain evidence="1 2">DSM 24221</strain>
    </source>
</reference>
<comment type="caution">
    <text evidence="1">The sequence shown here is derived from an EMBL/GenBank/DDBJ whole genome shotgun (WGS) entry which is preliminary data.</text>
</comment>
<evidence type="ECO:0000313" key="1">
    <source>
        <dbReference type="EMBL" id="MBP2437268.1"/>
    </source>
</evidence>
<protein>
    <submittedName>
        <fullName evidence="1">Uncharacterized protein</fullName>
    </submittedName>
</protein>
<keyword evidence="2" id="KW-1185">Reference proteome</keyword>
<name>A0ABS4ZJR0_9MICO</name>
<dbReference type="EMBL" id="JAGIOL010000001">
    <property type="protein sequence ID" value="MBP2437268.1"/>
    <property type="molecule type" value="Genomic_DNA"/>
</dbReference>